<keyword evidence="2 4" id="KW-0547">Nucleotide-binding</keyword>
<comment type="cofactor">
    <cofactor evidence="4">
        <name>Mg(2+)</name>
        <dbReference type="ChEBI" id="CHEBI:18420"/>
    </cofactor>
</comment>
<evidence type="ECO:0000256" key="3">
    <source>
        <dbReference type="ARBA" id="ARBA00022840"/>
    </source>
</evidence>
<evidence type="ECO:0000313" key="6">
    <source>
        <dbReference type="Proteomes" id="UP000185062"/>
    </source>
</evidence>
<dbReference type="EMBL" id="FSRO01000001">
    <property type="protein sequence ID" value="SIO31574.1"/>
    <property type="molecule type" value="Genomic_DNA"/>
</dbReference>
<evidence type="ECO:0000256" key="1">
    <source>
        <dbReference type="ARBA" id="ARBA00010638"/>
    </source>
</evidence>
<dbReference type="eggNOG" id="COG0212">
    <property type="taxonomic scope" value="Bacteria"/>
</dbReference>
<evidence type="ECO:0000256" key="4">
    <source>
        <dbReference type="RuleBase" id="RU361279"/>
    </source>
</evidence>
<comment type="similarity">
    <text evidence="1 4">Belongs to the 5-formyltetrahydrofolate cyclo-ligase family.</text>
</comment>
<dbReference type="GO" id="GO:0009396">
    <property type="term" value="P:folic acid-containing compound biosynthetic process"/>
    <property type="evidence" value="ECO:0007669"/>
    <property type="project" value="TreeGrafter"/>
</dbReference>
<accession>A0A1N6IHR6</accession>
<dbReference type="NCBIfam" id="TIGR02727">
    <property type="entry name" value="MTHFS_bact"/>
    <property type="match status" value="1"/>
</dbReference>
<dbReference type="InterPro" id="IPR024185">
    <property type="entry name" value="FTHF_cligase-like_sf"/>
</dbReference>
<dbReference type="PANTHER" id="PTHR23407:SF1">
    <property type="entry name" value="5-FORMYLTETRAHYDROFOLATE CYCLO-LIGASE"/>
    <property type="match status" value="1"/>
</dbReference>
<dbReference type="InterPro" id="IPR002698">
    <property type="entry name" value="FTHF_cligase"/>
</dbReference>
<keyword evidence="4" id="KW-0479">Metal-binding</keyword>
<dbReference type="SUPFAM" id="SSF100950">
    <property type="entry name" value="NagB/RpiA/CoA transferase-like"/>
    <property type="match status" value="1"/>
</dbReference>
<dbReference type="GO" id="GO:0005524">
    <property type="term" value="F:ATP binding"/>
    <property type="evidence" value="ECO:0007669"/>
    <property type="project" value="UniProtKB-KW"/>
</dbReference>
<name>A0A1N6IHR6_9PROT</name>
<dbReference type="EC" id="6.3.3.2" evidence="4"/>
<keyword evidence="6" id="KW-1185">Reference proteome</keyword>
<dbReference type="GO" id="GO:0046872">
    <property type="term" value="F:metal ion binding"/>
    <property type="evidence" value="ECO:0007669"/>
    <property type="project" value="UniProtKB-KW"/>
</dbReference>
<evidence type="ECO:0000256" key="2">
    <source>
        <dbReference type="ARBA" id="ARBA00022741"/>
    </source>
</evidence>
<gene>
    <name evidence="5" type="ORF">SAMN02743940_1825</name>
</gene>
<sequence length="227" mass="26127">MDNWITWRKHQRANLLARREAIPEETHHNWSIAISNMLKQGFPILQKMNIGLYWPFRGEYDPRPAANYFKQRGAILALPVIIRKHAPLCFQEWWQEAPMKDGAHGIPVPDNTKPIVIDAVIIPVVGFDQQGYRLGYGSGYYDRTLAESNPRPLIIGVAFETLHLDNVYPQPHDIAMHFIVTEAKIYQTLNNKLIPISINQCAMENTLTAPLRKRRGFPIQRIQPGRT</sequence>
<comment type="catalytic activity">
    <reaction evidence="4">
        <text>(6S)-5-formyl-5,6,7,8-tetrahydrofolate + ATP = (6R)-5,10-methenyltetrahydrofolate + ADP + phosphate</text>
        <dbReference type="Rhea" id="RHEA:10488"/>
        <dbReference type="ChEBI" id="CHEBI:30616"/>
        <dbReference type="ChEBI" id="CHEBI:43474"/>
        <dbReference type="ChEBI" id="CHEBI:57455"/>
        <dbReference type="ChEBI" id="CHEBI:57457"/>
        <dbReference type="ChEBI" id="CHEBI:456216"/>
        <dbReference type="EC" id="6.3.3.2"/>
    </reaction>
</comment>
<reference evidence="5 6" key="1">
    <citation type="submission" date="2016-12" db="EMBL/GenBank/DDBJ databases">
        <authorList>
            <person name="Song W.-J."/>
            <person name="Kurnit D.M."/>
        </authorList>
    </citation>
    <scope>NUCLEOTIDE SEQUENCE [LARGE SCALE GENOMIC DNA]</scope>
    <source>
        <strain evidence="5 6">ATCC 49181</strain>
    </source>
</reference>
<dbReference type="AlphaFoldDB" id="A0A1N6IHR6"/>
<dbReference type="STRING" id="44575.SAMN05216419_103026"/>
<organism evidence="5 6">
    <name type="scientific">Nitrosomonas cryotolerans ATCC 49181</name>
    <dbReference type="NCBI Taxonomy" id="1131553"/>
    <lineage>
        <taxon>Bacteria</taxon>
        <taxon>Pseudomonadati</taxon>
        <taxon>Pseudomonadota</taxon>
        <taxon>Betaproteobacteria</taxon>
        <taxon>Nitrosomonadales</taxon>
        <taxon>Nitrosomonadaceae</taxon>
        <taxon>Nitrosomonas</taxon>
    </lineage>
</organism>
<keyword evidence="5" id="KW-0436">Ligase</keyword>
<dbReference type="GO" id="GO:0030272">
    <property type="term" value="F:5-formyltetrahydrofolate cyclo-ligase activity"/>
    <property type="evidence" value="ECO:0007669"/>
    <property type="project" value="UniProtKB-EC"/>
</dbReference>
<dbReference type="GO" id="GO:0035999">
    <property type="term" value="P:tetrahydrofolate interconversion"/>
    <property type="evidence" value="ECO:0007669"/>
    <property type="project" value="TreeGrafter"/>
</dbReference>
<dbReference type="Proteomes" id="UP000185062">
    <property type="component" value="Unassembled WGS sequence"/>
</dbReference>
<protein>
    <recommendedName>
        <fullName evidence="4">5-formyltetrahydrofolate cyclo-ligase</fullName>
        <ecNumber evidence="4">6.3.3.2</ecNumber>
    </recommendedName>
</protein>
<dbReference type="PANTHER" id="PTHR23407">
    <property type="entry name" value="ATPASE INHIBITOR/5-FORMYLTETRAHYDROFOLATE CYCLO-LIGASE"/>
    <property type="match status" value="1"/>
</dbReference>
<keyword evidence="3 4" id="KW-0067">ATP-binding</keyword>
<dbReference type="Pfam" id="PF01812">
    <property type="entry name" value="5-FTHF_cyc-lig"/>
    <property type="match status" value="1"/>
</dbReference>
<dbReference type="InterPro" id="IPR037171">
    <property type="entry name" value="NagB/RpiA_transferase-like"/>
</dbReference>
<evidence type="ECO:0000313" key="5">
    <source>
        <dbReference type="EMBL" id="SIO31574.1"/>
    </source>
</evidence>
<proteinExistence type="inferred from homology"/>
<dbReference type="Gene3D" id="3.40.50.10420">
    <property type="entry name" value="NagB/RpiA/CoA transferase-like"/>
    <property type="match status" value="1"/>
</dbReference>
<keyword evidence="4" id="KW-0460">Magnesium</keyword>
<dbReference type="RefSeq" id="WP_051537641.1">
    <property type="nucleotide sequence ID" value="NZ_FSRO01000001.1"/>
</dbReference>